<evidence type="ECO:0000313" key="2">
    <source>
        <dbReference type="EMBL" id="RVQ65552.1"/>
    </source>
</evidence>
<feature type="domain" description="EthD" evidence="1">
    <location>
        <begin position="40"/>
        <end position="128"/>
    </location>
</feature>
<sequence length="143" mass="15697">MAKALAGRIVDGEVFAGREVAITAGDGPILVVMPLRRLASLDRSGFMQMWFGGHAQLGEEVAGVRYRQNHIDVTAATELGERVGSVAEPLDGLAESYFDTLDDAVAIMSQTSVTVDAIVDERRFIDHSRSRFALYETEWRRPA</sequence>
<organism evidence="2 3">
    <name type="scientific">Croceicoccus ponticola</name>
    <dbReference type="NCBI Taxonomy" id="2217664"/>
    <lineage>
        <taxon>Bacteria</taxon>
        <taxon>Pseudomonadati</taxon>
        <taxon>Pseudomonadota</taxon>
        <taxon>Alphaproteobacteria</taxon>
        <taxon>Sphingomonadales</taxon>
        <taxon>Erythrobacteraceae</taxon>
        <taxon>Croceicoccus</taxon>
    </lineage>
</organism>
<dbReference type="EMBL" id="RXOL01000007">
    <property type="protein sequence ID" value="RVQ65552.1"/>
    <property type="molecule type" value="Genomic_DNA"/>
</dbReference>
<dbReference type="SUPFAM" id="SSF54909">
    <property type="entry name" value="Dimeric alpha+beta barrel"/>
    <property type="match status" value="1"/>
</dbReference>
<protein>
    <recommendedName>
        <fullName evidence="1">EthD domain-containing protein</fullName>
    </recommendedName>
</protein>
<reference evidence="2 3" key="1">
    <citation type="submission" date="2018-12" db="EMBL/GenBank/DDBJ databases">
        <title>Croceicoccus ponticola sp. nov., a lipolytic bacterium isolated from seawater.</title>
        <authorList>
            <person name="Yoon J.-H."/>
        </authorList>
    </citation>
    <scope>NUCLEOTIDE SEQUENCE [LARGE SCALE GENOMIC DNA]</scope>
    <source>
        <strain evidence="2 3">GM-16</strain>
    </source>
</reference>
<dbReference type="InterPro" id="IPR011008">
    <property type="entry name" value="Dimeric_a/b-barrel"/>
</dbReference>
<keyword evidence="3" id="KW-1185">Reference proteome</keyword>
<evidence type="ECO:0000313" key="3">
    <source>
        <dbReference type="Proteomes" id="UP000283003"/>
    </source>
</evidence>
<evidence type="ECO:0000259" key="1">
    <source>
        <dbReference type="Pfam" id="PF07110"/>
    </source>
</evidence>
<comment type="caution">
    <text evidence="2">The sequence shown here is derived from an EMBL/GenBank/DDBJ whole genome shotgun (WGS) entry which is preliminary data.</text>
</comment>
<proteinExistence type="predicted"/>
<dbReference type="GO" id="GO:0016491">
    <property type="term" value="F:oxidoreductase activity"/>
    <property type="evidence" value="ECO:0007669"/>
    <property type="project" value="InterPro"/>
</dbReference>
<gene>
    <name evidence="2" type="ORF">EKN06_13465</name>
</gene>
<dbReference type="Proteomes" id="UP000283003">
    <property type="component" value="Unassembled WGS sequence"/>
</dbReference>
<dbReference type="Gene3D" id="3.30.70.100">
    <property type="match status" value="1"/>
</dbReference>
<name>A0A437GV97_9SPHN</name>
<dbReference type="Pfam" id="PF07110">
    <property type="entry name" value="EthD"/>
    <property type="match status" value="1"/>
</dbReference>
<dbReference type="OrthoDB" id="6369070at2"/>
<dbReference type="AlphaFoldDB" id="A0A437GV97"/>
<accession>A0A437GV97</accession>
<dbReference type="InterPro" id="IPR009799">
    <property type="entry name" value="EthD_dom"/>
</dbReference>